<reference evidence="3 5" key="2">
    <citation type="submission" date="2020-12" db="EMBL/GenBank/DDBJ databases">
        <title>Taxonomic evaluation of the Bacillus sporothermodurans group of bacteria based on whole genome sequences.</title>
        <authorList>
            <person name="Fiedler G."/>
            <person name="Herbstmann A.-D."/>
            <person name="Doll E."/>
            <person name="Wenning M."/>
            <person name="Brinks E."/>
            <person name="Kabisch J."/>
            <person name="Breitenwieser F."/>
            <person name="Lappann M."/>
            <person name="Boehnlein C."/>
            <person name="Franz C."/>
        </authorList>
    </citation>
    <scope>NUCLEOTIDE SEQUENCE [LARGE SCALE GENOMIC DNA]</scope>
    <source>
        <strain evidence="3 5">DSM 10599</strain>
    </source>
</reference>
<keyword evidence="1" id="KW-0472">Membrane</keyword>
<proteinExistence type="predicted"/>
<protein>
    <submittedName>
        <fullName evidence="2">Uncharacterized protein</fullName>
    </submittedName>
</protein>
<gene>
    <name evidence="2" type="ORF">B4102_2614</name>
    <name evidence="3" type="ORF">JGZ69_10960</name>
</gene>
<dbReference type="RefSeq" id="WP_084347491.1">
    <property type="nucleotide sequence ID" value="NZ_CP066701.1"/>
</dbReference>
<dbReference type="PATRIC" id="fig|46224.3.peg.1816"/>
<evidence type="ECO:0000313" key="2">
    <source>
        <dbReference type="EMBL" id="KYD09087.1"/>
    </source>
</evidence>
<dbReference type="EMBL" id="LQYN01000026">
    <property type="protein sequence ID" value="KYD09087.1"/>
    <property type="molecule type" value="Genomic_DNA"/>
</dbReference>
<dbReference type="KEGG" id="hspo:JGZ69_10960"/>
<feature type="transmembrane region" description="Helical" evidence="1">
    <location>
        <begin position="66"/>
        <end position="82"/>
    </location>
</feature>
<dbReference type="GeneID" id="62497091"/>
<feature type="transmembrane region" description="Helical" evidence="1">
    <location>
        <begin position="89"/>
        <end position="111"/>
    </location>
</feature>
<dbReference type="AlphaFoldDB" id="A0A150L9V0"/>
<dbReference type="EMBL" id="CP066701">
    <property type="protein sequence ID" value="QQX27219.1"/>
    <property type="molecule type" value="Genomic_DNA"/>
</dbReference>
<feature type="transmembrane region" description="Helical" evidence="1">
    <location>
        <begin position="29"/>
        <end position="46"/>
    </location>
</feature>
<evidence type="ECO:0000313" key="4">
    <source>
        <dbReference type="Proteomes" id="UP000075666"/>
    </source>
</evidence>
<dbReference type="Proteomes" id="UP000075666">
    <property type="component" value="Unassembled WGS sequence"/>
</dbReference>
<evidence type="ECO:0000256" key="1">
    <source>
        <dbReference type="SAM" id="Phobius"/>
    </source>
</evidence>
<feature type="transmembrane region" description="Helical" evidence="1">
    <location>
        <begin position="123"/>
        <end position="141"/>
    </location>
</feature>
<organism evidence="2 4">
    <name type="scientific">Heyndrickxia sporothermodurans</name>
    <dbReference type="NCBI Taxonomy" id="46224"/>
    <lineage>
        <taxon>Bacteria</taxon>
        <taxon>Bacillati</taxon>
        <taxon>Bacillota</taxon>
        <taxon>Bacilli</taxon>
        <taxon>Bacillales</taxon>
        <taxon>Bacillaceae</taxon>
        <taxon>Heyndrickxia</taxon>
    </lineage>
</organism>
<reference evidence="2 4" key="1">
    <citation type="submission" date="2016-01" db="EMBL/GenBank/DDBJ databases">
        <title>Genome Sequences of Twelve Sporeforming Bacillus Species Isolated from Foods.</title>
        <authorList>
            <person name="Berendsen E.M."/>
            <person name="Wells-Bennik M.H."/>
            <person name="Krawcyk A.O."/>
            <person name="De Jong A."/>
            <person name="Holsappel S."/>
            <person name="Eijlander R.T."/>
            <person name="Kuipers O.P."/>
        </authorList>
    </citation>
    <scope>NUCLEOTIDE SEQUENCE [LARGE SCALE GENOMIC DNA]</scope>
    <source>
        <strain evidence="2 4">B4102</strain>
    </source>
</reference>
<dbReference type="Proteomes" id="UP000595512">
    <property type="component" value="Chromosome"/>
</dbReference>
<keyword evidence="1" id="KW-0812">Transmembrane</keyword>
<evidence type="ECO:0000313" key="5">
    <source>
        <dbReference type="Proteomes" id="UP000595512"/>
    </source>
</evidence>
<evidence type="ECO:0000313" key="3">
    <source>
        <dbReference type="EMBL" id="QQX27219.1"/>
    </source>
</evidence>
<keyword evidence="1" id="KW-1133">Transmembrane helix</keyword>
<sequence length="168" mass="19535">MMVSIIRISLVVISWLTAIFLPKKSFIKFLPVTFFSACILLVENVLGTSYKWWKVKGGAKASANNALTFIFGPFFVGNIWIFHLTYRKFWLYTLINLLMDMMLAYPLNFLFDKFGLYKLKKFKPIHLFLTSFSFSFLNYGFQRLMDKGKGVVPTPSSIPLQQNKRTRS</sequence>
<accession>A0A150L9V0</accession>
<name>A0A150L9V0_9BACI</name>
<keyword evidence="4" id="KW-1185">Reference proteome</keyword>
<feature type="transmembrane region" description="Helical" evidence="1">
    <location>
        <begin position="6"/>
        <end position="22"/>
    </location>
</feature>